<evidence type="ECO:0000259" key="8">
    <source>
        <dbReference type="Pfam" id="PF22594"/>
    </source>
</evidence>
<evidence type="ECO:0000256" key="4">
    <source>
        <dbReference type="ARBA" id="ARBA00023134"/>
    </source>
</evidence>
<dbReference type="Proteomes" id="UP001174909">
    <property type="component" value="Unassembled WGS sequence"/>
</dbReference>
<dbReference type="PANTHER" id="PTHR23115">
    <property type="entry name" value="TRANSLATION FACTOR"/>
    <property type="match status" value="1"/>
</dbReference>
<dbReference type="InterPro" id="IPR027417">
    <property type="entry name" value="P-loop_NTPase"/>
</dbReference>
<dbReference type="Pfam" id="PF01583">
    <property type="entry name" value="APS_kinase"/>
    <property type="match status" value="1"/>
</dbReference>
<name>A0AA35X8T6_GEOBA</name>
<dbReference type="SUPFAM" id="SSF52540">
    <property type="entry name" value="P-loop containing nucleoside triphosphate hydrolases"/>
    <property type="match status" value="1"/>
</dbReference>
<feature type="region of interest" description="Disordered" evidence="5">
    <location>
        <begin position="92"/>
        <end position="175"/>
    </location>
</feature>
<reference evidence="9" key="1">
    <citation type="submission" date="2023-03" db="EMBL/GenBank/DDBJ databases">
        <authorList>
            <person name="Steffen K."/>
            <person name="Cardenas P."/>
        </authorList>
    </citation>
    <scope>NUCLEOTIDE SEQUENCE</scope>
</reference>
<sequence>MNIVIVGHVDHGKSTVVGRLLHDTGSLPDGRIEQVRRNCERSGKPFEYAFLIDALRDEQAQGITIDAARVFFRSARRRYIIIDAPGHVEFPEEHDLRRRPRRGGDPGDRRPRRGARELPPSRLHDRDAGHPADPGGGEQDGSGRLRPVGVHGHSRGVRGVSRRDPGHAARVRPGERAPWRQLVALSPRTPWYTGPPLLERIDALDSAGPETEHALRLPVQDVYKFPVRGDDARIIAGTITTGRVAVGDTVEFLPSGKRSRVRSIEGFEIPPTREAAAGDATGVTLTEELYVRPGEMMYRVGEAMPRVGTTFRANLFWLDRNPLVRGRRYLLKLASTRVTVHVKEIVQVLDADTLERSNAKQHVGRHEVAECVLETHKPIAFDLGIDADLVATGRFVLVDQYEIAGGGIITEYLSDLSESLREHVRRRDYAWVDGAISGGERADRYGQRPRLVVLTGSVHPLLVRVARDVERELFHGGNNVYYFGLSNLAGGLDADIEREHQSSSGETRDENIRNLGEIAHFLTDSGQIVITTVADLDGYEAETLRILNQPNDMLIVRAGDDRHGVQADLVLPPELSPEEAAAAVCRRLRAEDQSESEEADV</sequence>
<dbReference type="InterPro" id="IPR059117">
    <property type="entry name" value="APS_kinase_dom"/>
</dbReference>
<feature type="compositionally biased region" description="Basic and acidic residues" evidence="5">
    <location>
        <begin position="92"/>
        <end position="109"/>
    </location>
</feature>
<keyword evidence="3" id="KW-0547">Nucleotide-binding</keyword>
<dbReference type="GO" id="GO:0005525">
    <property type="term" value="F:GTP binding"/>
    <property type="evidence" value="ECO:0007669"/>
    <property type="project" value="UniProtKB-KW"/>
</dbReference>
<dbReference type="InterPro" id="IPR031157">
    <property type="entry name" value="G_TR_CS"/>
</dbReference>
<dbReference type="InterPro" id="IPR009000">
    <property type="entry name" value="Transl_B-barrel_sf"/>
</dbReference>
<dbReference type="Pfam" id="PF00009">
    <property type="entry name" value="GTP_EFTU"/>
    <property type="match status" value="1"/>
</dbReference>
<feature type="compositionally biased region" description="Basic and acidic residues" evidence="5">
    <location>
        <begin position="161"/>
        <end position="175"/>
    </location>
</feature>
<feature type="domain" description="GTP-eEF1A C-terminal" evidence="8">
    <location>
        <begin position="311"/>
        <end position="410"/>
    </location>
</feature>
<dbReference type="Gene3D" id="2.40.30.10">
    <property type="entry name" value="Translation factors"/>
    <property type="match status" value="2"/>
</dbReference>
<evidence type="ECO:0000259" key="6">
    <source>
        <dbReference type="Pfam" id="PF00009"/>
    </source>
</evidence>
<organism evidence="9 10">
    <name type="scientific">Geodia barretti</name>
    <name type="common">Barrett's horny sponge</name>
    <dbReference type="NCBI Taxonomy" id="519541"/>
    <lineage>
        <taxon>Eukaryota</taxon>
        <taxon>Metazoa</taxon>
        <taxon>Porifera</taxon>
        <taxon>Demospongiae</taxon>
        <taxon>Heteroscleromorpha</taxon>
        <taxon>Tetractinellida</taxon>
        <taxon>Astrophorina</taxon>
        <taxon>Geodiidae</taxon>
        <taxon>Geodia</taxon>
    </lineage>
</organism>
<dbReference type="GO" id="GO:0003924">
    <property type="term" value="F:GTPase activity"/>
    <property type="evidence" value="ECO:0007669"/>
    <property type="project" value="InterPro"/>
</dbReference>
<keyword evidence="4" id="KW-0342">GTP-binding</keyword>
<evidence type="ECO:0000256" key="2">
    <source>
        <dbReference type="ARBA" id="ARBA00022679"/>
    </source>
</evidence>
<evidence type="ECO:0000313" key="10">
    <source>
        <dbReference type="Proteomes" id="UP001174909"/>
    </source>
</evidence>
<dbReference type="InterPro" id="IPR054696">
    <property type="entry name" value="GTP-eEF1A_C"/>
</dbReference>
<evidence type="ECO:0000256" key="5">
    <source>
        <dbReference type="SAM" id="MobiDB-lite"/>
    </source>
</evidence>
<evidence type="ECO:0000256" key="3">
    <source>
        <dbReference type="ARBA" id="ARBA00022741"/>
    </source>
</evidence>
<dbReference type="AlphaFoldDB" id="A0AA35X8T6"/>
<evidence type="ECO:0000259" key="7">
    <source>
        <dbReference type="Pfam" id="PF01583"/>
    </source>
</evidence>
<feature type="domain" description="APS kinase" evidence="7">
    <location>
        <begin position="452"/>
        <end position="533"/>
    </location>
</feature>
<comment type="caution">
    <text evidence="9">The sequence shown here is derived from an EMBL/GenBank/DDBJ whole genome shotgun (WGS) entry which is preliminary data.</text>
</comment>
<dbReference type="Gene3D" id="3.40.50.300">
    <property type="entry name" value="P-loop containing nucleotide triphosphate hydrolases"/>
    <property type="match status" value="2"/>
</dbReference>
<dbReference type="SUPFAM" id="SSF50447">
    <property type="entry name" value="Translation proteins"/>
    <property type="match status" value="1"/>
</dbReference>
<dbReference type="CDD" id="cd04095">
    <property type="entry name" value="CysN_NoDQ_III"/>
    <property type="match status" value="1"/>
</dbReference>
<proteinExistence type="inferred from homology"/>
<dbReference type="PRINTS" id="PR00315">
    <property type="entry name" value="ELONGATNFCT"/>
</dbReference>
<evidence type="ECO:0000256" key="1">
    <source>
        <dbReference type="ARBA" id="ARBA00007249"/>
    </source>
</evidence>
<keyword evidence="10" id="KW-1185">Reference proteome</keyword>
<keyword evidence="2" id="KW-0808">Transferase</keyword>
<protein>
    <submittedName>
        <fullName evidence="9">Bifunctional enzyme NodQ</fullName>
    </submittedName>
</protein>
<feature type="domain" description="Tr-type G" evidence="6">
    <location>
        <begin position="1"/>
        <end position="93"/>
    </location>
</feature>
<accession>A0AA35X8T6</accession>
<comment type="similarity">
    <text evidence="1">Belongs to the TRAFAC class translation factor GTPase superfamily. Classic translation factor GTPase family. EF-Tu/EF-1A subfamily.</text>
</comment>
<dbReference type="InterPro" id="IPR050100">
    <property type="entry name" value="TRAFAC_GTPase_members"/>
</dbReference>
<dbReference type="EMBL" id="CASHTH010003352">
    <property type="protein sequence ID" value="CAI8043736.1"/>
    <property type="molecule type" value="Genomic_DNA"/>
</dbReference>
<dbReference type="InterPro" id="IPR044139">
    <property type="entry name" value="CysN_NoDQ_III"/>
</dbReference>
<dbReference type="Pfam" id="PF22594">
    <property type="entry name" value="GTP-eEF1A_C"/>
    <property type="match status" value="1"/>
</dbReference>
<dbReference type="PROSITE" id="PS00301">
    <property type="entry name" value="G_TR_1"/>
    <property type="match status" value="1"/>
</dbReference>
<gene>
    <name evidence="9" type="ORF">GBAR_LOCUS24265</name>
</gene>
<dbReference type="InterPro" id="IPR000795">
    <property type="entry name" value="T_Tr_GTP-bd_dom"/>
</dbReference>
<dbReference type="SUPFAM" id="SSF50465">
    <property type="entry name" value="EF-Tu/eEF-1alpha/eIF2-gamma C-terminal domain"/>
    <property type="match status" value="1"/>
</dbReference>
<evidence type="ECO:0000313" key="9">
    <source>
        <dbReference type="EMBL" id="CAI8043736.1"/>
    </source>
</evidence>
<dbReference type="InterPro" id="IPR009001">
    <property type="entry name" value="Transl_elong_EF1A/Init_IF2_C"/>
</dbReference>